<reference evidence="1 2" key="1">
    <citation type="submission" date="2018-09" db="EMBL/GenBank/DDBJ databases">
        <authorList>
            <person name="Zhu H."/>
        </authorList>
    </citation>
    <scope>NUCLEOTIDE SEQUENCE [LARGE SCALE GENOMIC DNA]</scope>
    <source>
        <strain evidence="1 2">K2W22B-5</strain>
    </source>
</reference>
<keyword evidence="2" id="KW-1185">Reference proteome</keyword>
<protein>
    <submittedName>
        <fullName evidence="1">Uncharacterized protein</fullName>
    </submittedName>
</protein>
<name>A0A418VXJ0_9PROT</name>
<accession>A0A418VXJ0</accession>
<dbReference type="InterPro" id="IPR006311">
    <property type="entry name" value="TAT_signal"/>
</dbReference>
<dbReference type="EMBL" id="QYUL01000002">
    <property type="protein sequence ID" value="RJF81872.1"/>
    <property type="molecule type" value="Genomic_DNA"/>
</dbReference>
<evidence type="ECO:0000313" key="1">
    <source>
        <dbReference type="EMBL" id="RJF81872.1"/>
    </source>
</evidence>
<proteinExistence type="predicted"/>
<sequence length="213" mass="22866">MRAFPATPEVRPEGANVSRRRLLAGAGATAATLTAPIDLIASATVAAPVGVCPARYVGVPPAVVCMGEGWVNEWLTYNDDTREFIETVCRGLAYSPTDERKDDLNDLVNRARLIMDQRTEEAIRPEGTPELIREGDAMTMAVNVLDEGGGMAALNYAITSLRTVRRRWDEDEFAKGNLNALVLSLSLVGVLLTGLGHPDFGDDPEGRQEGAAA</sequence>
<organism evidence="1 2">
    <name type="scientific">Azospirillum cavernae</name>
    <dbReference type="NCBI Taxonomy" id="2320860"/>
    <lineage>
        <taxon>Bacteria</taxon>
        <taxon>Pseudomonadati</taxon>
        <taxon>Pseudomonadota</taxon>
        <taxon>Alphaproteobacteria</taxon>
        <taxon>Rhodospirillales</taxon>
        <taxon>Azospirillaceae</taxon>
        <taxon>Azospirillum</taxon>
    </lineage>
</organism>
<dbReference type="Proteomes" id="UP000283458">
    <property type="component" value="Unassembled WGS sequence"/>
</dbReference>
<dbReference type="PROSITE" id="PS51318">
    <property type="entry name" value="TAT"/>
    <property type="match status" value="1"/>
</dbReference>
<gene>
    <name evidence="1" type="ORF">D3877_17390</name>
</gene>
<dbReference type="AlphaFoldDB" id="A0A418VXJ0"/>
<evidence type="ECO:0000313" key="2">
    <source>
        <dbReference type="Proteomes" id="UP000283458"/>
    </source>
</evidence>
<dbReference type="RefSeq" id="WP_119831955.1">
    <property type="nucleotide sequence ID" value="NZ_QYUL01000002.1"/>
</dbReference>
<comment type="caution">
    <text evidence="1">The sequence shown here is derived from an EMBL/GenBank/DDBJ whole genome shotgun (WGS) entry which is preliminary data.</text>
</comment>